<name>A0A120CXP0_HYPSL</name>
<sequence>MRSGHRQKLSRRPANSFAELDRLELGAALLERDAINNRAWLTELGKRPPYHIPRWVRFSRRGQKLWIGALECADWTSETAVTIYKNRRLRWVLRTGFAFVLDLVCVVATLGFILAAVAFAYALFVPPI</sequence>
<dbReference type="Proteomes" id="UP000059074">
    <property type="component" value="Unassembled WGS sequence"/>
</dbReference>
<keyword evidence="1" id="KW-0812">Transmembrane</keyword>
<accession>A0A120CXP0</accession>
<evidence type="ECO:0000313" key="2">
    <source>
        <dbReference type="EMBL" id="KWT71294.1"/>
    </source>
</evidence>
<gene>
    <name evidence="2" type="ORF">APY04_0545</name>
</gene>
<evidence type="ECO:0000256" key="1">
    <source>
        <dbReference type="SAM" id="Phobius"/>
    </source>
</evidence>
<keyword evidence="1" id="KW-0472">Membrane</keyword>
<keyword evidence="3" id="KW-1185">Reference proteome</keyword>
<dbReference type="PATRIC" id="fig|121290.4.peg.2575"/>
<dbReference type="RefSeq" id="WP_157066573.1">
    <property type="nucleotide sequence ID" value="NZ_LMTR01000026.1"/>
</dbReference>
<comment type="caution">
    <text evidence="2">The sequence shown here is derived from an EMBL/GenBank/DDBJ whole genome shotgun (WGS) entry which is preliminary data.</text>
</comment>
<keyword evidence="1" id="KW-1133">Transmembrane helix</keyword>
<dbReference type="AlphaFoldDB" id="A0A120CXP0"/>
<dbReference type="EMBL" id="LMTR01000026">
    <property type="protein sequence ID" value="KWT71294.1"/>
    <property type="molecule type" value="Genomic_DNA"/>
</dbReference>
<organism evidence="2 3">
    <name type="scientific">Hyphomicrobium sulfonivorans</name>
    <dbReference type="NCBI Taxonomy" id="121290"/>
    <lineage>
        <taxon>Bacteria</taxon>
        <taxon>Pseudomonadati</taxon>
        <taxon>Pseudomonadota</taxon>
        <taxon>Alphaproteobacteria</taxon>
        <taxon>Hyphomicrobiales</taxon>
        <taxon>Hyphomicrobiaceae</taxon>
        <taxon>Hyphomicrobium</taxon>
    </lineage>
</organism>
<reference evidence="2 3" key="1">
    <citation type="submission" date="2015-10" db="EMBL/GenBank/DDBJ databases">
        <title>Transcriptomic analysis of a linuron degrading triple-species bacterial consortium.</title>
        <authorList>
            <person name="Albers P."/>
        </authorList>
    </citation>
    <scope>NUCLEOTIDE SEQUENCE [LARGE SCALE GENOMIC DNA]</scope>
    <source>
        <strain evidence="2 3">WDL6</strain>
    </source>
</reference>
<evidence type="ECO:0000313" key="3">
    <source>
        <dbReference type="Proteomes" id="UP000059074"/>
    </source>
</evidence>
<protein>
    <submittedName>
        <fullName evidence="2">Uncharacterized protein</fullName>
    </submittedName>
</protein>
<feature type="transmembrane region" description="Helical" evidence="1">
    <location>
        <begin position="97"/>
        <end position="124"/>
    </location>
</feature>
<proteinExistence type="predicted"/>